<dbReference type="SUPFAM" id="SSF56112">
    <property type="entry name" value="Protein kinase-like (PK-like)"/>
    <property type="match status" value="1"/>
</dbReference>
<accession>A0AAW0RBP0</accession>
<sequence length="338" mass="38066">MGGEHLQYAGEVEVPVEAIQTVDPAVVKSLPAGCQIKGIAAHGAISWTRIARIDTTLNGEKQSFFIKGGHTASFADLTILTTAYGDQGKRILSGEHLCMNRIHDVMPDLVPKTIAWGSYLDMQEIHFFLAEFRPMKDGLPDIERFPAKMAELHRVATSPDGRFGFGITTFHGNIPIEHGCSDTWEEYFARTTKALLKLEQEAQGPNDEIQRLMVPFFSKVIPRLLRPLETGGRSIQPSLIHGDLWHGNASTDGETGMPIIFDAASFYAHNEYELGVWRQPWNEISEPYRARYYEHFPKSQPEEDYDDRNMLYALLIKCMRDLVEKFPGGLEGWEATPV</sequence>
<evidence type="ECO:0000256" key="1">
    <source>
        <dbReference type="ARBA" id="ARBA00011961"/>
    </source>
</evidence>
<reference evidence="3 4" key="1">
    <citation type="submission" date="2023-01" db="EMBL/GenBank/DDBJ databases">
        <title>Analysis of 21 Apiospora genomes using comparative genomics revels a genus with tremendous synthesis potential of carbohydrate active enzymes and secondary metabolites.</title>
        <authorList>
            <person name="Sorensen T."/>
        </authorList>
    </citation>
    <scope>NUCLEOTIDE SEQUENCE [LARGE SCALE GENOMIC DNA]</scope>
    <source>
        <strain evidence="3 4">CBS 117206</strain>
    </source>
</reference>
<dbReference type="Gene3D" id="3.90.1200.10">
    <property type="match status" value="1"/>
</dbReference>
<dbReference type="PANTHER" id="PTHR12149:SF8">
    <property type="entry name" value="PROTEIN-RIBULOSAMINE 3-KINASE"/>
    <property type="match status" value="1"/>
</dbReference>
<evidence type="ECO:0000256" key="2">
    <source>
        <dbReference type="ARBA" id="ARBA00048655"/>
    </source>
</evidence>
<organism evidence="3 4">
    <name type="scientific">Apiospora kogelbergensis</name>
    <dbReference type="NCBI Taxonomy" id="1337665"/>
    <lineage>
        <taxon>Eukaryota</taxon>
        <taxon>Fungi</taxon>
        <taxon>Dikarya</taxon>
        <taxon>Ascomycota</taxon>
        <taxon>Pezizomycotina</taxon>
        <taxon>Sordariomycetes</taxon>
        <taxon>Xylariomycetidae</taxon>
        <taxon>Amphisphaeriales</taxon>
        <taxon>Apiosporaceae</taxon>
        <taxon>Apiospora</taxon>
    </lineage>
</organism>
<comment type="caution">
    <text evidence="3">The sequence shown here is derived from an EMBL/GenBank/DDBJ whole genome shotgun (WGS) entry which is preliminary data.</text>
</comment>
<gene>
    <name evidence="3" type="ORF">PG999_000369</name>
</gene>
<name>A0AAW0RBP0_9PEZI</name>
<dbReference type="AlphaFoldDB" id="A0AAW0RBP0"/>
<dbReference type="InterPro" id="IPR016477">
    <property type="entry name" value="Fructo-/Ketosamine-3-kinase"/>
</dbReference>
<dbReference type="EMBL" id="JAQQWP010000001">
    <property type="protein sequence ID" value="KAK8132196.1"/>
    <property type="molecule type" value="Genomic_DNA"/>
</dbReference>
<protein>
    <recommendedName>
        <fullName evidence="1">protein-ribulosamine 3-kinase</fullName>
        <ecNumber evidence="1">2.7.1.172</ecNumber>
    </recommendedName>
</protein>
<dbReference type="GO" id="GO:0102193">
    <property type="term" value="F:protein-ribulosamine 3-kinase activity"/>
    <property type="evidence" value="ECO:0007669"/>
    <property type="project" value="UniProtKB-EC"/>
</dbReference>
<dbReference type="Pfam" id="PF03881">
    <property type="entry name" value="Fructosamin_kin"/>
    <property type="match status" value="1"/>
</dbReference>
<dbReference type="Proteomes" id="UP001392437">
    <property type="component" value="Unassembled WGS sequence"/>
</dbReference>
<evidence type="ECO:0000313" key="4">
    <source>
        <dbReference type="Proteomes" id="UP001392437"/>
    </source>
</evidence>
<proteinExistence type="predicted"/>
<comment type="catalytic activity">
    <reaction evidence="2">
        <text>N(6)-D-ribulosyl-L-lysyl-[protein] + ATP = N(6)-(3-O-phospho-D-ribulosyl)-L-lysyl-[protein] + ADP + H(+)</text>
        <dbReference type="Rhea" id="RHEA:48432"/>
        <dbReference type="Rhea" id="RHEA-COMP:12103"/>
        <dbReference type="Rhea" id="RHEA-COMP:12104"/>
        <dbReference type="ChEBI" id="CHEBI:15378"/>
        <dbReference type="ChEBI" id="CHEBI:30616"/>
        <dbReference type="ChEBI" id="CHEBI:90418"/>
        <dbReference type="ChEBI" id="CHEBI:90420"/>
        <dbReference type="ChEBI" id="CHEBI:456216"/>
        <dbReference type="EC" id="2.7.1.172"/>
    </reaction>
    <physiologicalReaction direction="left-to-right" evidence="2">
        <dbReference type="Rhea" id="RHEA:48433"/>
    </physiologicalReaction>
</comment>
<dbReference type="PANTHER" id="PTHR12149">
    <property type="entry name" value="FRUCTOSAMINE 3 KINASE-RELATED PROTEIN"/>
    <property type="match status" value="1"/>
</dbReference>
<dbReference type="InterPro" id="IPR011009">
    <property type="entry name" value="Kinase-like_dom_sf"/>
</dbReference>
<dbReference type="EC" id="2.7.1.172" evidence="1"/>
<keyword evidence="4" id="KW-1185">Reference proteome</keyword>
<evidence type="ECO:0000313" key="3">
    <source>
        <dbReference type="EMBL" id="KAK8132196.1"/>
    </source>
</evidence>